<organism evidence="1 2">
    <name type="scientific">Robbsia andropogonis</name>
    <dbReference type="NCBI Taxonomy" id="28092"/>
    <lineage>
        <taxon>Bacteria</taxon>
        <taxon>Pseudomonadati</taxon>
        <taxon>Pseudomonadota</taxon>
        <taxon>Betaproteobacteria</taxon>
        <taxon>Burkholderiales</taxon>
        <taxon>Burkholderiaceae</taxon>
        <taxon>Robbsia</taxon>
    </lineage>
</organism>
<protein>
    <recommendedName>
        <fullName evidence="3">DUF2891 domain-containing protein</fullName>
    </recommendedName>
</protein>
<dbReference type="PATRIC" id="fig|28092.6.peg.1589"/>
<reference evidence="1 2" key="1">
    <citation type="submission" date="2015-03" db="EMBL/GenBank/DDBJ databases">
        <title>Draft Genome Sequence of Burkholderia andropogonis type strain ICMP2807, isolated from Sorghum bicolor.</title>
        <authorList>
            <person name="Lopes-Santos L."/>
            <person name="Castro D.B."/>
            <person name="Ottoboni L.M."/>
            <person name="Park D."/>
            <person name="Weirc B.S."/>
            <person name="Destefano S.A."/>
        </authorList>
    </citation>
    <scope>NUCLEOTIDE SEQUENCE [LARGE SCALE GENOMIC DNA]</scope>
    <source>
        <strain evidence="1 2">ICMP2807</strain>
    </source>
</reference>
<sequence>MLTADVASQFSSIALRHVTREYPNSLLHVLVNDDDAVSPRQLHPVFYGSYDWHSCVHGYWMLATLLDRFPTLPQRHEILATFDTHLTPARVAGEVRYFERPTAQGYERPYGWAWLLALHGQLHRMSGTADADAIRWRDALQPLADLLVARFTAFLPKCTYPLRVGTHFNTAFALALALDYARDTANAPFAALLKDTAVRWYGEDRGYQGWEPAGDEFLSPGWMEAELMRRILPADAFVSWFDAFLPNVRQRQPAAMFVPATVTDRSDGKLAHLDGLNLSRAWCLRQIAQGLPGSDTRRALLAETANVHLTQALAQVEGDYMGEHWLATFALLALLAERH</sequence>
<dbReference type="Pfam" id="PF11199">
    <property type="entry name" value="DUF2891"/>
    <property type="match status" value="1"/>
</dbReference>
<comment type="caution">
    <text evidence="1">The sequence shown here is derived from an EMBL/GenBank/DDBJ whole genome shotgun (WGS) entry which is preliminary data.</text>
</comment>
<dbReference type="EMBL" id="LAQU01000005">
    <property type="protein sequence ID" value="KKB64192.1"/>
    <property type="molecule type" value="Genomic_DNA"/>
</dbReference>
<dbReference type="OrthoDB" id="9779797at2"/>
<evidence type="ECO:0000313" key="2">
    <source>
        <dbReference type="Proteomes" id="UP000033618"/>
    </source>
</evidence>
<dbReference type="RefSeq" id="WP_036010671.1">
    <property type="nucleotide sequence ID" value="NZ_CADFGU010000003.1"/>
</dbReference>
<dbReference type="Proteomes" id="UP000033618">
    <property type="component" value="Unassembled WGS sequence"/>
</dbReference>
<accession>A0A0F5K3T2</accession>
<keyword evidence="2" id="KW-1185">Reference proteome</keyword>
<dbReference type="STRING" id="28092.WM40_06705"/>
<gene>
    <name evidence="1" type="ORF">WM40_06705</name>
</gene>
<dbReference type="AlphaFoldDB" id="A0A0F5K3T2"/>
<proteinExistence type="predicted"/>
<name>A0A0F5K3T2_9BURK</name>
<dbReference type="InterPro" id="IPR021365">
    <property type="entry name" value="DUF2891"/>
</dbReference>
<evidence type="ECO:0000313" key="1">
    <source>
        <dbReference type="EMBL" id="KKB64192.1"/>
    </source>
</evidence>
<evidence type="ECO:0008006" key="3">
    <source>
        <dbReference type="Google" id="ProtNLM"/>
    </source>
</evidence>